<organism evidence="10 11">
    <name type="scientific">Cutaneotrichosporon spelunceum</name>
    <dbReference type="NCBI Taxonomy" id="1672016"/>
    <lineage>
        <taxon>Eukaryota</taxon>
        <taxon>Fungi</taxon>
        <taxon>Dikarya</taxon>
        <taxon>Basidiomycota</taxon>
        <taxon>Agaricomycotina</taxon>
        <taxon>Tremellomycetes</taxon>
        <taxon>Trichosporonales</taxon>
        <taxon>Trichosporonaceae</taxon>
        <taxon>Cutaneotrichosporon</taxon>
    </lineage>
</organism>
<keyword evidence="8 9" id="KW-0472">Membrane</keyword>
<gene>
    <name evidence="10" type="ORF">CspeluHIS016_0900460</name>
</gene>
<evidence type="ECO:0000256" key="1">
    <source>
        <dbReference type="ARBA" id="ARBA00004323"/>
    </source>
</evidence>
<keyword evidence="3" id="KW-0808">Transferase</keyword>
<dbReference type="InterPro" id="IPR029044">
    <property type="entry name" value="Nucleotide-diphossugar_trans"/>
</dbReference>
<evidence type="ECO:0000313" key="11">
    <source>
        <dbReference type="Proteomes" id="UP001222932"/>
    </source>
</evidence>
<dbReference type="PANTHER" id="PTHR31646:SF1">
    <property type="entry name" value="ALPHA-1,2-MANNOSYLTRANSFERASE MNN2"/>
    <property type="match status" value="1"/>
</dbReference>
<sequence length="563" mass="62824">MQNRTRLLSGQARRVLFVSVLVTVMLFLWLTDSPRASKPTSLSPLSPFSGHTPRYSPYYGGVSTRPIDLSSDPLPPNATLSERLGAWERAPGATPDVTMAHYARWNAEQCGANIHNQQHWYMLDTFGGQWAAYDMDAVLRIRSELIGYMRGVEVEGEVARAHELRGRAIVMLAGGEGLRLVLWTVAMLRSYWCNLPIYIYHFESETPAAGDPLRLRLEAHNAILVPVSGVPKAPTGKSYHLKAHAIAAAPFRHILYLDSDSTPTRNPEYMFDAPSYTRLGAYLTPDYFKTPGPNPLWAVAGLKCRNEWEAESGQLLLDKARHADVLALARYMLTQHAKYFTFSDGDKDMLRWSLLMLRKRWAVPGRYVAAAGFPEDTATGFCAHSMVQHDAWGSPFTVHWNLLKKHHRASVRGHTWGRSVRMPLFDAPPTPATARLKGGADGLGEGGADGRGDVDCDMLADADEEGYARAPAHDDVMRRAIREQGVHSYWHGGVGTPFCLGLAYSDIRPAWRQEAAADEAAREADEVQPDWSSPLEVVDWADDAHLKDFEENLYTRFGFDLSY</sequence>
<dbReference type="EMBL" id="BTCM01000009">
    <property type="protein sequence ID" value="GMK59829.1"/>
    <property type="molecule type" value="Genomic_DNA"/>
</dbReference>
<evidence type="ECO:0000256" key="4">
    <source>
        <dbReference type="ARBA" id="ARBA00022692"/>
    </source>
</evidence>
<evidence type="ECO:0000256" key="6">
    <source>
        <dbReference type="ARBA" id="ARBA00022989"/>
    </source>
</evidence>
<reference evidence="10" key="2">
    <citation type="submission" date="2023-06" db="EMBL/GenBank/DDBJ databases">
        <authorList>
            <person name="Kobayashi Y."/>
            <person name="Kayamori A."/>
            <person name="Aoki K."/>
            <person name="Shiwa Y."/>
            <person name="Fujita N."/>
            <person name="Sugita T."/>
            <person name="Iwasaki W."/>
            <person name="Tanaka N."/>
            <person name="Takashima M."/>
        </authorList>
    </citation>
    <scope>NUCLEOTIDE SEQUENCE</scope>
    <source>
        <strain evidence="10">HIS016</strain>
    </source>
</reference>
<dbReference type="Pfam" id="PF11051">
    <property type="entry name" value="Mannosyl_trans3"/>
    <property type="match status" value="2"/>
</dbReference>
<keyword evidence="11" id="KW-1185">Reference proteome</keyword>
<evidence type="ECO:0000256" key="5">
    <source>
        <dbReference type="ARBA" id="ARBA00022968"/>
    </source>
</evidence>
<comment type="subcellular location">
    <subcellularLocation>
        <location evidence="1">Golgi apparatus membrane</location>
        <topology evidence="1">Single-pass type II membrane protein</topology>
    </subcellularLocation>
</comment>
<evidence type="ECO:0008006" key="12">
    <source>
        <dbReference type="Google" id="ProtNLM"/>
    </source>
</evidence>
<feature type="transmembrane region" description="Helical" evidence="9">
    <location>
        <begin position="12"/>
        <end position="30"/>
    </location>
</feature>
<keyword evidence="6 9" id="KW-1133">Transmembrane helix</keyword>
<dbReference type="SUPFAM" id="SSF53448">
    <property type="entry name" value="Nucleotide-diphospho-sugar transferases"/>
    <property type="match status" value="1"/>
</dbReference>
<evidence type="ECO:0000313" key="10">
    <source>
        <dbReference type="EMBL" id="GMK59829.1"/>
    </source>
</evidence>
<evidence type="ECO:0000256" key="8">
    <source>
        <dbReference type="ARBA" id="ARBA00023136"/>
    </source>
</evidence>
<dbReference type="InterPro" id="IPR022751">
    <property type="entry name" value="Alpha_mannosyltransferase"/>
</dbReference>
<dbReference type="GO" id="GO:0046354">
    <property type="term" value="P:mannan biosynthetic process"/>
    <property type="evidence" value="ECO:0007669"/>
    <property type="project" value="TreeGrafter"/>
</dbReference>
<protein>
    <recommendedName>
        <fullName evidence="12">Nucleotide-diphospho-sugar transferase</fullName>
    </recommendedName>
</protein>
<evidence type="ECO:0000256" key="2">
    <source>
        <dbReference type="ARBA" id="ARBA00009105"/>
    </source>
</evidence>
<comment type="similarity">
    <text evidence="2">Belongs to the MNN1/MNT family.</text>
</comment>
<reference evidence="10" key="1">
    <citation type="journal article" date="2023" name="BMC Genomics">
        <title>Chromosome-level genome assemblies of Cutaneotrichosporon spp. (Trichosporonales, Basidiomycota) reveal imbalanced evolution between nucleotide sequences and chromosome synteny.</title>
        <authorList>
            <person name="Kobayashi Y."/>
            <person name="Kayamori A."/>
            <person name="Aoki K."/>
            <person name="Shiwa Y."/>
            <person name="Matsutani M."/>
            <person name="Fujita N."/>
            <person name="Sugita T."/>
            <person name="Iwasaki W."/>
            <person name="Tanaka N."/>
            <person name="Takashima M."/>
        </authorList>
    </citation>
    <scope>NUCLEOTIDE SEQUENCE</scope>
    <source>
        <strain evidence="10">HIS016</strain>
    </source>
</reference>
<dbReference type="GO" id="GO:0000139">
    <property type="term" value="C:Golgi membrane"/>
    <property type="evidence" value="ECO:0007669"/>
    <property type="project" value="UniProtKB-SubCell"/>
</dbReference>
<evidence type="ECO:0000256" key="3">
    <source>
        <dbReference type="ARBA" id="ARBA00022679"/>
    </source>
</evidence>
<dbReference type="GO" id="GO:0000026">
    <property type="term" value="F:alpha-1,2-mannosyltransferase activity"/>
    <property type="evidence" value="ECO:0007669"/>
    <property type="project" value="TreeGrafter"/>
</dbReference>
<dbReference type="AlphaFoldDB" id="A0AAD3YF84"/>
<accession>A0AAD3YF84</accession>
<keyword evidence="7" id="KW-0333">Golgi apparatus</keyword>
<dbReference type="Proteomes" id="UP001222932">
    <property type="component" value="Unassembled WGS sequence"/>
</dbReference>
<keyword evidence="5" id="KW-0735">Signal-anchor</keyword>
<evidence type="ECO:0000256" key="7">
    <source>
        <dbReference type="ARBA" id="ARBA00023034"/>
    </source>
</evidence>
<proteinExistence type="inferred from homology"/>
<evidence type="ECO:0000256" key="9">
    <source>
        <dbReference type="SAM" id="Phobius"/>
    </source>
</evidence>
<dbReference type="PANTHER" id="PTHR31646">
    <property type="entry name" value="ALPHA-1,2-MANNOSYLTRANSFERASE MNN2"/>
    <property type="match status" value="1"/>
</dbReference>
<name>A0AAD3YF84_9TREE</name>
<comment type="caution">
    <text evidence="10">The sequence shown here is derived from an EMBL/GenBank/DDBJ whole genome shotgun (WGS) entry which is preliminary data.</text>
</comment>
<keyword evidence="4 9" id="KW-0812">Transmembrane</keyword>